<dbReference type="AlphaFoldDB" id="A0A1A3TPN6"/>
<feature type="domain" description="GH16" evidence="2">
    <location>
        <begin position="1"/>
        <end position="230"/>
    </location>
</feature>
<organism evidence="3 4">
    <name type="scientific">Mycolicibacter sinensis (strain JDM601)</name>
    <name type="common">Mycobacterium sinense</name>
    <dbReference type="NCBI Taxonomy" id="875328"/>
    <lineage>
        <taxon>Bacteria</taxon>
        <taxon>Bacillati</taxon>
        <taxon>Actinomycetota</taxon>
        <taxon>Actinomycetes</taxon>
        <taxon>Mycobacteriales</taxon>
        <taxon>Mycobacteriaceae</taxon>
        <taxon>Mycolicibacter</taxon>
    </lineage>
</organism>
<dbReference type="InterPro" id="IPR000757">
    <property type="entry name" value="Beta-glucanase-like"/>
</dbReference>
<sequence length="230" mass="24514">MVDDFSGPAGAPPNPQLWSYFLGAGGADGQLQAYTNSPRNASLDGNGNLAINAFNEPVDVPGFGTFPYSSAWLNTPGQLDFCFGTVAARIKLPAGSGLRPTFWLLGSNVGTVGWPDAGEIDIMELPDGGSTLHGVGGYLLPFRVPLAVGTGWHEYSLNWRRDEISTFMDGQLVGTWTPASLPPGTPWTFNDNPMFVILSMPIGGPYGMPDASTPFPATMLVDWVRYTPLA</sequence>
<dbReference type="GO" id="GO:0004553">
    <property type="term" value="F:hydrolase activity, hydrolyzing O-glycosyl compounds"/>
    <property type="evidence" value="ECO:0007669"/>
    <property type="project" value="InterPro"/>
</dbReference>
<dbReference type="Proteomes" id="UP000093759">
    <property type="component" value="Unassembled WGS sequence"/>
</dbReference>
<dbReference type="PANTHER" id="PTHR10963">
    <property type="entry name" value="GLYCOSYL HYDROLASE-RELATED"/>
    <property type="match status" value="1"/>
</dbReference>
<dbReference type="Pfam" id="PF00722">
    <property type="entry name" value="Glyco_hydro_16"/>
    <property type="match status" value="1"/>
</dbReference>
<dbReference type="SUPFAM" id="SSF49899">
    <property type="entry name" value="Concanavalin A-like lectins/glucanases"/>
    <property type="match status" value="1"/>
</dbReference>
<evidence type="ECO:0000313" key="4">
    <source>
        <dbReference type="Proteomes" id="UP000093759"/>
    </source>
</evidence>
<evidence type="ECO:0000313" key="3">
    <source>
        <dbReference type="EMBL" id="OBK84618.1"/>
    </source>
</evidence>
<reference evidence="4" key="1">
    <citation type="submission" date="2016-06" db="EMBL/GenBank/DDBJ databases">
        <authorList>
            <person name="Sutton G."/>
            <person name="Brinkac L."/>
            <person name="Sanka R."/>
            <person name="Adams M."/>
            <person name="Lau E."/>
            <person name="Garcia-Basteiro A."/>
            <person name="Lopez-Varela E."/>
            <person name="Palencia S."/>
        </authorList>
    </citation>
    <scope>NUCLEOTIDE SEQUENCE [LARGE SCALE GENOMIC DNA]</scope>
    <source>
        <strain evidence="4">1274684.2</strain>
    </source>
</reference>
<comment type="similarity">
    <text evidence="1">Belongs to the glycosyl hydrolase 16 family.</text>
</comment>
<dbReference type="PANTHER" id="PTHR10963:SF55">
    <property type="entry name" value="GLYCOSIDE HYDROLASE FAMILY 16 PROTEIN"/>
    <property type="match status" value="1"/>
</dbReference>
<dbReference type="InterPro" id="IPR050546">
    <property type="entry name" value="Glycosyl_Hydrlase_16"/>
</dbReference>
<evidence type="ECO:0000259" key="2">
    <source>
        <dbReference type="PROSITE" id="PS51762"/>
    </source>
</evidence>
<evidence type="ECO:0000256" key="1">
    <source>
        <dbReference type="ARBA" id="ARBA00006865"/>
    </source>
</evidence>
<gene>
    <name evidence="3" type="ORF">A5648_09100</name>
</gene>
<dbReference type="EMBL" id="LZMF01000126">
    <property type="protein sequence ID" value="OBK84618.1"/>
    <property type="molecule type" value="Genomic_DNA"/>
</dbReference>
<dbReference type="Gene3D" id="2.60.120.200">
    <property type="match status" value="1"/>
</dbReference>
<dbReference type="GO" id="GO:0005975">
    <property type="term" value="P:carbohydrate metabolic process"/>
    <property type="evidence" value="ECO:0007669"/>
    <property type="project" value="InterPro"/>
</dbReference>
<comment type="caution">
    <text evidence="3">The sequence shown here is derived from an EMBL/GenBank/DDBJ whole genome shotgun (WGS) entry which is preliminary data.</text>
</comment>
<protein>
    <recommendedName>
        <fullName evidence="2">GH16 domain-containing protein</fullName>
    </recommendedName>
</protein>
<proteinExistence type="inferred from homology"/>
<name>A0A1A3TPN6_MYCSD</name>
<accession>A0A1A3TPN6</accession>
<dbReference type="InterPro" id="IPR013320">
    <property type="entry name" value="ConA-like_dom_sf"/>
</dbReference>
<dbReference type="CDD" id="cd08023">
    <property type="entry name" value="GH16_laminarinase_like"/>
    <property type="match status" value="1"/>
</dbReference>
<dbReference type="PROSITE" id="PS51762">
    <property type="entry name" value="GH16_2"/>
    <property type="match status" value="1"/>
</dbReference>